<evidence type="ECO:0000313" key="8">
    <source>
        <dbReference type="EMBL" id="MDC7228322.1"/>
    </source>
</evidence>
<evidence type="ECO:0000313" key="9">
    <source>
        <dbReference type="Proteomes" id="UP001221217"/>
    </source>
</evidence>
<dbReference type="GO" id="GO:0008270">
    <property type="term" value="F:zinc ion binding"/>
    <property type="evidence" value="ECO:0007669"/>
    <property type="project" value="InterPro"/>
</dbReference>
<name>A0AAJ1IFE4_9SPIO</name>
<protein>
    <submittedName>
        <fullName evidence="8">Alcohol dehydrogenase catalytic domain-containing protein</fullName>
    </submittedName>
</protein>
<dbReference type="PROSITE" id="PS00059">
    <property type="entry name" value="ADH_ZINC"/>
    <property type="match status" value="1"/>
</dbReference>
<dbReference type="Proteomes" id="UP001221217">
    <property type="component" value="Unassembled WGS sequence"/>
</dbReference>
<evidence type="ECO:0000256" key="3">
    <source>
        <dbReference type="ARBA" id="ARBA00022723"/>
    </source>
</evidence>
<sequence length="346" mass="37403">MSNKMKQAVMTAPKTIKFEQVDIPSPGPGEVQINIKRIGVCGSDIHVYHGLHPYTSYPIVQGHETAGEVTAIGEGVTGIKHGDKVTPEPQVFCGKCWPCTHGLYNICNELKVIGFQQNGTACDYYVYPADCLVKLPAEMSYEQGAMIEPLSVAVRAVKKAGDIRGKDVLVMGAGPIGNLVAQTAKGMGANAVMAADINSFRLEKAAECGIDYTLDSAKQDLEAELKSRFGEEKKADVIFECTGVQPGLEAVIKSARKGTDIVVVAVYGKAPTVDMAMVNEAELRLIGTARYNIDDFRTAIDLVNDGKVKLAPLVTDTFDFADYDEAYQKIAKSPETTMKVMIRVND</sequence>
<gene>
    <name evidence="8" type="ORF">PQJ61_16285</name>
</gene>
<dbReference type="SUPFAM" id="SSF50129">
    <property type="entry name" value="GroES-like"/>
    <property type="match status" value="1"/>
</dbReference>
<dbReference type="SUPFAM" id="SSF51735">
    <property type="entry name" value="NAD(P)-binding Rossmann-fold domains"/>
    <property type="match status" value="1"/>
</dbReference>
<dbReference type="Pfam" id="PF00107">
    <property type="entry name" value="ADH_zinc_N"/>
    <property type="match status" value="1"/>
</dbReference>
<dbReference type="InterPro" id="IPR013154">
    <property type="entry name" value="ADH-like_N"/>
</dbReference>
<keyword evidence="5" id="KW-0560">Oxidoreductase</keyword>
<dbReference type="SMART" id="SM00829">
    <property type="entry name" value="PKS_ER"/>
    <property type="match status" value="1"/>
</dbReference>
<evidence type="ECO:0000256" key="1">
    <source>
        <dbReference type="ARBA" id="ARBA00001947"/>
    </source>
</evidence>
<dbReference type="InterPro" id="IPR002328">
    <property type="entry name" value="ADH_Zn_CS"/>
</dbReference>
<comment type="cofactor">
    <cofactor evidence="1 6">
        <name>Zn(2+)</name>
        <dbReference type="ChEBI" id="CHEBI:29105"/>
    </cofactor>
</comment>
<comment type="similarity">
    <text evidence="2 6">Belongs to the zinc-containing alcohol dehydrogenase family.</text>
</comment>
<evidence type="ECO:0000256" key="6">
    <source>
        <dbReference type="RuleBase" id="RU361277"/>
    </source>
</evidence>
<feature type="domain" description="Enoyl reductase (ER)" evidence="7">
    <location>
        <begin position="11"/>
        <end position="342"/>
    </location>
</feature>
<dbReference type="PANTHER" id="PTHR43161:SF9">
    <property type="entry name" value="SORBITOL DEHYDROGENASE"/>
    <property type="match status" value="1"/>
</dbReference>
<dbReference type="InterPro" id="IPR020843">
    <property type="entry name" value="ER"/>
</dbReference>
<dbReference type="InterPro" id="IPR036291">
    <property type="entry name" value="NAD(P)-bd_dom_sf"/>
</dbReference>
<accession>A0AAJ1IFE4</accession>
<dbReference type="PANTHER" id="PTHR43161">
    <property type="entry name" value="SORBITOL DEHYDROGENASE"/>
    <property type="match status" value="1"/>
</dbReference>
<keyword evidence="4 6" id="KW-0862">Zinc</keyword>
<dbReference type="InterPro" id="IPR011032">
    <property type="entry name" value="GroES-like_sf"/>
</dbReference>
<comment type="caution">
    <text evidence="8">The sequence shown here is derived from an EMBL/GenBank/DDBJ whole genome shotgun (WGS) entry which is preliminary data.</text>
</comment>
<dbReference type="Pfam" id="PF08240">
    <property type="entry name" value="ADH_N"/>
    <property type="match status" value="1"/>
</dbReference>
<evidence type="ECO:0000256" key="4">
    <source>
        <dbReference type="ARBA" id="ARBA00022833"/>
    </source>
</evidence>
<dbReference type="Gene3D" id="3.90.180.10">
    <property type="entry name" value="Medium-chain alcohol dehydrogenases, catalytic domain"/>
    <property type="match status" value="1"/>
</dbReference>
<dbReference type="Gene3D" id="3.40.50.720">
    <property type="entry name" value="NAD(P)-binding Rossmann-like Domain"/>
    <property type="match status" value="1"/>
</dbReference>
<evidence type="ECO:0000259" key="7">
    <source>
        <dbReference type="SMART" id="SM00829"/>
    </source>
</evidence>
<proteinExistence type="inferred from homology"/>
<keyword evidence="3 6" id="KW-0479">Metal-binding</keyword>
<dbReference type="GO" id="GO:0016616">
    <property type="term" value="F:oxidoreductase activity, acting on the CH-OH group of donors, NAD or NADP as acceptor"/>
    <property type="evidence" value="ECO:0007669"/>
    <property type="project" value="UniProtKB-ARBA"/>
</dbReference>
<dbReference type="EMBL" id="JAQQAL010000044">
    <property type="protein sequence ID" value="MDC7228322.1"/>
    <property type="molecule type" value="Genomic_DNA"/>
</dbReference>
<dbReference type="AlphaFoldDB" id="A0AAJ1IFE4"/>
<evidence type="ECO:0000256" key="2">
    <source>
        <dbReference type="ARBA" id="ARBA00008072"/>
    </source>
</evidence>
<evidence type="ECO:0000256" key="5">
    <source>
        <dbReference type="ARBA" id="ARBA00023002"/>
    </source>
</evidence>
<reference evidence="8 9" key="1">
    <citation type="submission" date="2022-12" db="EMBL/GenBank/DDBJ databases">
        <title>Metagenome assembled genome from gulf of manar.</title>
        <authorList>
            <person name="Kohli P."/>
            <person name="Pk S."/>
            <person name="Venkata Ramana C."/>
            <person name="Sasikala C."/>
        </authorList>
    </citation>
    <scope>NUCLEOTIDE SEQUENCE [LARGE SCALE GENOMIC DNA]</scope>
    <source>
        <strain evidence="8">JB008</strain>
    </source>
</reference>
<dbReference type="InterPro" id="IPR013149">
    <property type="entry name" value="ADH-like_C"/>
</dbReference>
<organism evidence="8 9">
    <name type="scientific">Candidatus Thalassospirochaeta sargassi</name>
    <dbReference type="NCBI Taxonomy" id="3119039"/>
    <lineage>
        <taxon>Bacteria</taxon>
        <taxon>Pseudomonadati</taxon>
        <taxon>Spirochaetota</taxon>
        <taxon>Spirochaetia</taxon>
        <taxon>Spirochaetales</taxon>
        <taxon>Spirochaetaceae</taxon>
        <taxon>Candidatus Thalassospirochaeta</taxon>
    </lineage>
</organism>